<evidence type="ECO:0000313" key="1">
    <source>
        <dbReference type="EMBL" id="SCO83660.1"/>
    </source>
</evidence>
<dbReference type="AlphaFoldDB" id="A0A2H3TG19"/>
<sequence length="107" mass="11472">MHVFFRDPSLTVNGKGMILGSSAAMRGVDKGSVQILQAVVHCQPRPKRNKGPGSSAQCGVLSGGDWVLLSWMSEALCSRYHDEQVAVFPAASVQSRTSKGGDHLQYV</sequence>
<dbReference type="Proteomes" id="UP000219369">
    <property type="component" value="Unassembled WGS sequence"/>
</dbReference>
<accession>A0A2H3TG19</accession>
<gene>
    <name evidence="1" type="ORF">FRV6_07787</name>
</gene>
<reference evidence="2" key="1">
    <citation type="submission" date="2016-09" db="EMBL/GenBank/DDBJ databases">
        <authorList>
            <person name="Guldener U."/>
        </authorList>
    </citation>
    <scope>NUCLEOTIDE SEQUENCE [LARGE SCALE GENOMIC DNA]</scope>
    <source>
        <strain evidence="2">V64-1</strain>
    </source>
</reference>
<dbReference type="EMBL" id="FMJY01000004">
    <property type="protein sequence ID" value="SCO83660.1"/>
    <property type="molecule type" value="Genomic_DNA"/>
</dbReference>
<proteinExistence type="predicted"/>
<organism evidence="1 2">
    <name type="scientific">Fusarium oxysporum</name>
    <name type="common">Fusarium vascular wilt</name>
    <dbReference type="NCBI Taxonomy" id="5507"/>
    <lineage>
        <taxon>Eukaryota</taxon>
        <taxon>Fungi</taxon>
        <taxon>Dikarya</taxon>
        <taxon>Ascomycota</taxon>
        <taxon>Pezizomycotina</taxon>
        <taxon>Sordariomycetes</taxon>
        <taxon>Hypocreomycetidae</taxon>
        <taxon>Hypocreales</taxon>
        <taxon>Nectriaceae</taxon>
        <taxon>Fusarium</taxon>
        <taxon>Fusarium oxysporum species complex</taxon>
    </lineage>
</organism>
<protein>
    <submittedName>
        <fullName evidence="1">Uncharacterized protein</fullName>
    </submittedName>
</protein>
<evidence type="ECO:0000313" key="2">
    <source>
        <dbReference type="Proteomes" id="UP000219369"/>
    </source>
</evidence>
<name>A0A2H3TG19_FUSOX</name>